<name>A0ABU5I5M5_9HYPH</name>
<comment type="caution">
    <text evidence="1">The sequence shown here is derived from an EMBL/GenBank/DDBJ whole genome shotgun (WGS) entry which is preliminary data.</text>
</comment>
<dbReference type="Proteomes" id="UP001294412">
    <property type="component" value="Unassembled WGS sequence"/>
</dbReference>
<organism evidence="1 2">
    <name type="scientific">Fulvimarina uroteuthidis</name>
    <dbReference type="NCBI Taxonomy" id="3098149"/>
    <lineage>
        <taxon>Bacteria</taxon>
        <taxon>Pseudomonadati</taxon>
        <taxon>Pseudomonadota</taxon>
        <taxon>Alphaproteobacteria</taxon>
        <taxon>Hyphomicrobiales</taxon>
        <taxon>Aurantimonadaceae</taxon>
        <taxon>Fulvimarina</taxon>
    </lineage>
</organism>
<accession>A0ABU5I5M5</accession>
<dbReference type="EMBL" id="JAXLPB010000006">
    <property type="protein sequence ID" value="MDY8110701.1"/>
    <property type="molecule type" value="Genomic_DNA"/>
</dbReference>
<keyword evidence="1" id="KW-0808">Transferase</keyword>
<dbReference type="GO" id="GO:0016779">
    <property type="term" value="F:nucleotidyltransferase activity"/>
    <property type="evidence" value="ECO:0007669"/>
    <property type="project" value="UniProtKB-KW"/>
</dbReference>
<protein>
    <submittedName>
        <fullName evidence="1">3-deoxy-manno-octulosonate cytidylyltransferase</fullName>
    </submittedName>
</protein>
<proteinExistence type="predicted"/>
<sequence length="278" mass="31501">MAQWFARPDEWQRYFEGYRRIVLIANSDAVEIAAAVRRHGRDALYVFFNKVYKVLDAPFAENALLVARSSPVGANIVYRREVADILRFFPPDRFAGVLNLACDDGERFSGAEEFGGRRAGQLQLAAYFDRFYPLSHKPTSGFALAVWLAETTSCEVHLEGFTAKRSLQWKLFADHDWIYEQTCLRLLARSGRLQMAGIEPVNAYAELGRRFPDISGSDIAATGLEVLASRAENTSVAIERLFSLTRLQGRLDRFLRDLKPRTRKEKAIERASKGDRSA</sequence>
<dbReference type="RefSeq" id="WP_322188525.1">
    <property type="nucleotide sequence ID" value="NZ_JAXLPB010000006.1"/>
</dbReference>
<evidence type="ECO:0000313" key="1">
    <source>
        <dbReference type="EMBL" id="MDY8110701.1"/>
    </source>
</evidence>
<keyword evidence="2" id="KW-1185">Reference proteome</keyword>
<reference evidence="1 2" key="1">
    <citation type="submission" date="2023-12" db="EMBL/GenBank/DDBJ databases">
        <title>Description of Novel Strain Fulvimarina sp. 2208YS6-2-32 isolated from Uroteuthis (Photololigo) edulis.</title>
        <authorList>
            <person name="Park J.-S."/>
        </authorList>
    </citation>
    <scope>NUCLEOTIDE SEQUENCE [LARGE SCALE GENOMIC DNA]</scope>
    <source>
        <strain evidence="1 2">2208YS6-2-32</strain>
    </source>
</reference>
<keyword evidence="1" id="KW-0548">Nucleotidyltransferase</keyword>
<evidence type="ECO:0000313" key="2">
    <source>
        <dbReference type="Proteomes" id="UP001294412"/>
    </source>
</evidence>
<gene>
    <name evidence="1" type="ORF">U0C82_16280</name>
</gene>